<dbReference type="Proteomes" id="UP000094600">
    <property type="component" value="Chromosome"/>
</dbReference>
<protein>
    <submittedName>
        <fullName evidence="1">Uncharacterized protein</fullName>
    </submittedName>
</protein>
<evidence type="ECO:0000313" key="2">
    <source>
        <dbReference type="Proteomes" id="UP000094600"/>
    </source>
</evidence>
<evidence type="ECO:0000313" key="1">
    <source>
        <dbReference type="EMBL" id="AOM39573.1"/>
    </source>
</evidence>
<dbReference type="EMBL" id="CP016176">
    <property type="protein sequence ID" value="AOM39573.1"/>
    <property type="molecule type" value="Genomic_DNA"/>
</dbReference>
<name>A0ABM6DNR7_XENHO</name>
<proteinExistence type="predicted"/>
<reference evidence="1 2" key="1">
    <citation type="submission" date="2016-06" db="EMBL/GenBank/DDBJ databases">
        <title>Bacterial characters and pathogenicity of Xenorhabdus hominickii from an entomopathogenic nematode, Steinernema monticolum.</title>
        <authorList>
            <person name="Park Y."/>
            <person name="Kim Y."/>
        </authorList>
    </citation>
    <scope>NUCLEOTIDE SEQUENCE [LARGE SCALE GENOMIC DNA]</scope>
    <source>
        <strain evidence="1 2">ANU1</strain>
    </source>
</reference>
<organism evidence="1 2">
    <name type="scientific">Xenorhabdus hominickii</name>
    <dbReference type="NCBI Taxonomy" id="351679"/>
    <lineage>
        <taxon>Bacteria</taxon>
        <taxon>Pseudomonadati</taxon>
        <taxon>Pseudomonadota</taxon>
        <taxon>Gammaproteobacteria</taxon>
        <taxon>Enterobacterales</taxon>
        <taxon>Morganellaceae</taxon>
        <taxon>Xenorhabdus</taxon>
    </lineage>
</organism>
<gene>
    <name evidence="1" type="ORF">A9255_02550</name>
</gene>
<accession>A0ABM6DNR7</accession>
<sequence>MTNEFENGRRQVARECRNELLRLKKRTDQQTTEILTKHLPRFEIAMSSYQRSKFQPVMRLRYYVDMIDKETKDG</sequence>
<keyword evidence="2" id="KW-1185">Reference proteome</keyword>